<keyword evidence="4" id="KW-1185">Reference proteome</keyword>
<feature type="domain" description="Solute-binding protein family 5" evidence="2">
    <location>
        <begin position="71"/>
        <end position="441"/>
    </location>
</feature>
<organism evidence="3 4">
    <name type="scientific">Deinococcus aquiradiocola</name>
    <dbReference type="NCBI Taxonomy" id="393059"/>
    <lineage>
        <taxon>Bacteria</taxon>
        <taxon>Thermotogati</taxon>
        <taxon>Deinococcota</taxon>
        <taxon>Deinococci</taxon>
        <taxon>Deinococcales</taxon>
        <taxon>Deinococcaceae</taxon>
        <taxon>Deinococcus</taxon>
    </lineage>
</organism>
<dbReference type="GO" id="GO:0015833">
    <property type="term" value="P:peptide transport"/>
    <property type="evidence" value="ECO:0007669"/>
    <property type="project" value="TreeGrafter"/>
</dbReference>
<dbReference type="InterPro" id="IPR000914">
    <property type="entry name" value="SBP_5_dom"/>
</dbReference>
<dbReference type="GO" id="GO:0042597">
    <property type="term" value="C:periplasmic space"/>
    <property type="evidence" value="ECO:0007669"/>
    <property type="project" value="UniProtKB-ARBA"/>
</dbReference>
<keyword evidence="1" id="KW-0732">Signal</keyword>
<dbReference type="InterPro" id="IPR039424">
    <property type="entry name" value="SBP_5"/>
</dbReference>
<feature type="signal peptide" evidence="1">
    <location>
        <begin position="1"/>
        <end position="21"/>
    </location>
</feature>
<feature type="chain" id="PRO_5038127599" evidence="1">
    <location>
        <begin position="22"/>
        <end position="544"/>
    </location>
</feature>
<dbReference type="CDD" id="cd08509">
    <property type="entry name" value="PBP2_TmCBP_oligosaccharides_like"/>
    <property type="match status" value="1"/>
</dbReference>
<dbReference type="InterPro" id="IPR030678">
    <property type="entry name" value="Peptide/Ni-bd"/>
</dbReference>
<dbReference type="AlphaFoldDB" id="A0A917UNL6"/>
<comment type="caution">
    <text evidence="3">The sequence shown here is derived from an EMBL/GenBank/DDBJ whole genome shotgun (WGS) entry which is preliminary data.</text>
</comment>
<dbReference type="PIRSF" id="PIRSF002741">
    <property type="entry name" value="MppA"/>
    <property type="match status" value="1"/>
</dbReference>
<sequence>MNRRALSLTLLLSATLGTALAAEPRTTFNVVNTAPFSGKNYNPFTPAANHLPPTLSAIYESLFYVNALDGKVNPVLGTKYTWSKDNRTLTVTTRSGVKWSDGQPFSAADVAFTFNYLKANPGLDLTGIWKNGVKSVTAQGANTVVIAFDKVNVPAFYYIAHLPIVAEHNWKDVKDPLTFTNDTPIGTGPFVAETYSTQAVRVLRNTSYWMPGKPAVDAVAWFATNGNDASLLKMLKGETDYGYIAVPDPNKDYKNKGANFTYWWPVNNLNALYLNTTKAPFDDAAFRRALAMAINTKEVADKAYAGVVPPADPTGIIPGQQKVWKPGTAATLAPRLNVAAADAALTAAGYRKNAQGQRLGKDGKPLPAFKILVGSGWTDFITMAQVIGEQLKPLGISTSIDQQVFASYAGSFQTATFDTGVSWGWGSGPTPYNLYYQSFSPEFSAPVGKTASSNLSHFTDPALTKAIDSFSATSDPAQQKALMSTMVTTVMKNQPWIPLTARTSFNVYNTAKFTGFPDAQNPYNEGSPSDQVGARLMFLNVKPR</sequence>
<evidence type="ECO:0000313" key="4">
    <source>
        <dbReference type="Proteomes" id="UP000635726"/>
    </source>
</evidence>
<dbReference type="Gene3D" id="3.10.105.10">
    <property type="entry name" value="Dipeptide-binding Protein, Domain 3"/>
    <property type="match status" value="1"/>
</dbReference>
<protein>
    <submittedName>
        <fullName evidence="3">Peptide ABC transporter substrate-binding protein</fullName>
    </submittedName>
</protein>
<dbReference type="GO" id="GO:1904680">
    <property type="term" value="F:peptide transmembrane transporter activity"/>
    <property type="evidence" value="ECO:0007669"/>
    <property type="project" value="TreeGrafter"/>
</dbReference>
<gene>
    <name evidence="3" type="ORF">GCM10008939_13830</name>
</gene>
<evidence type="ECO:0000313" key="3">
    <source>
        <dbReference type="EMBL" id="GGJ70653.1"/>
    </source>
</evidence>
<reference evidence="3" key="1">
    <citation type="journal article" date="2014" name="Int. J. Syst. Evol. Microbiol.">
        <title>Complete genome sequence of Corynebacterium casei LMG S-19264T (=DSM 44701T), isolated from a smear-ripened cheese.</title>
        <authorList>
            <consortium name="US DOE Joint Genome Institute (JGI-PGF)"/>
            <person name="Walter F."/>
            <person name="Albersmeier A."/>
            <person name="Kalinowski J."/>
            <person name="Ruckert C."/>
        </authorList>
    </citation>
    <scope>NUCLEOTIDE SEQUENCE</scope>
    <source>
        <strain evidence="3">JCM 14371</strain>
    </source>
</reference>
<dbReference type="SUPFAM" id="SSF53850">
    <property type="entry name" value="Periplasmic binding protein-like II"/>
    <property type="match status" value="1"/>
</dbReference>
<dbReference type="EMBL" id="BMOE01000003">
    <property type="protein sequence ID" value="GGJ70653.1"/>
    <property type="molecule type" value="Genomic_DNA"/>
</dbReference>
<evidence type="ECO:0000259" key="2">
    <source>
        <dbReference type="Pfam" id="PF00496"/>
    </source>
</evidence>
<dbReference type="Gene3D" id="3.90.76.10">
    <property type="entry name" value="Dipeptide-binding Protein, Domain 1"/>
    <property type="match status" value="1"/>
</dbReference>
<name>A0A917UNL6_9DEIO</name>
<proteinExistence type="predicted"/>
<dbReference type="Proteomes" id="UP000635726">
    <property type="component" value="Unassembled WGS sequence"/>
</dbReference>
<dbReference type="RefSeq" id="WP_188961538.1">
    <property type="nucleotide sequence ID" value="NZ_BMOE01000003.1"/>
</dbReference>
<dbReference type="Pfam" id="PF00496">
    <property type="entry name" value="SBP_bac_5"/>
    <property type="match status" value="1"/>
</dbReference>
<dbReference type="GO" id="GO:0043190">
    <property type="term" value="C:ATP-binding cassette (ABC) transporter complex"/>
    <property type="evidence" value="ECO:0007669"/>
    <property type="project" value="InterPro"/>
</dbReference>
<dbReference type="PANTHER" id="PTHR30290">
    <property type="entry name" value="PERIPLASMIC BINDING COMPONENT OF ABC TRANSPORTER"/>
    <property type="match status" value="1"/>
</dbReference>
<accession>A0A917UNL6</accession>
<reference evidence="3" key="2">
    <citation type="submission" date="2020-09" db="EMBL/GenBank/DDBJ databases">
        <authorList>
            <person name="Sun Q."/>
            <person name="Ohkuma M."/>
        </authorList>
    </citation>
    <scope>NUCLEOTIDE SEQUENCE</scope>
    <source>
        <strain evidence="3">JCM 14371</strain>
    </source>
</reference>
<evidence type="ECO:0000256" key="1">
    <source>
        <dbReference type="SAM" id="SignalP"/>
    </source>
</evidence>
<dbReference type="Gene3D" id="3.40.190.10">
    <property type="entry name" value="Periplasmic binding protein-like II"/>
    <property type="match status" value="1"/>
</dbReference>